<dbReference type="Pfam" id="PF01253">
    <property type="entry name" value="SUI1"/>
    <property type="match status" value="1"/>
</dbReference>
<name>A0A813F3V6_POLGL</name>
<dbReference type="SMART" id="SM00734">
    <property type="entry name" value="ZnF_Rad18"/>
    <property type="match status" value="2"/>
</dbReference>
<dbReference type="InterPro" id="IPR006642">
    <property type="entry name" value="Rad18_UBZ4"/>
</dbReference>
<dbReference type="PROSITE" id="PS50296">
    <property type="entry name" value="SUI1"/>
    <property type="match status" value="1"/>
</dbReference>
<dbReference type="SUPFAM" id="SSF55159">
    <property type="entry name" value="eIF1-like"/>
    <property type="match status" value="1"/>
</dbReference>
<dbReference type="EMBL" id="CAJNNV010024217">
    <property type="protein sequence ID" value="CAE8608951.1"/>
    <property type="molecule type" value="Genomic_DNA"/>
</dbReference>
<dbReference type="GO" id="GO:0003743">
    <property type="term" value="F:translation initiation factor activity"/>
    <property type="evidence" value="ECO:0007669"/>
    <property type="project" value="InterPro"/>
</dbReference>
<proteinExistence type="predicted"/>
<evidence type="ECO:0000313" key="11">
    <source>
        <dbReference type="Proteomes" id="UP000654075"/>
    </source>
</evidence>
<dbReference type="SMART" id="SM00355">
    <property type="entry name" value="ZnF_C2H2"/>
    <property type="match status" value="1"/>
</dbReference>
<evidence type="ECO:0000256" key="1">
    <source>
        <dbReference type="ARBA" id="ARBA00022723"/>
    </source>
</evidence>
<keyword evidence="11" id="KW-1185">Reference proteome</keyword>
<keyword evidence="3 6" id="KW-0863">Zinc-finger</keyword>
<feature type="domain" description="C2H2-type" evidence="8">
    <location>
        <begin position="257"/>
        <end position="284"/>
    </location>
</feature>
<dbReference type="InterPro" id="IPR013087">
    <property type="entry name" value="Znf_C2H2_type"/>
</dbReference>
<dbReference type="PROSITE" id="PS00028">
    <property type="entry name" value="ZINC_FINGER_C2H2_1"/>
    <property type="match status" value="1"/>
</dbReference>
<reference evidence="10" key="1">
    <citation type="submission" date="2021-02" db="EMBL/GenBank/DDBJ databases">
        <authorList>
            <person name="Dougan E. K."/>
            <person name="Rhodes N."/>
            <person name="Thang M."/>
            <person name="Chan C."/>
        </authorList>
    </citation>
    <scope>NUCLEOTIDE SEQUENCE</scope>
</reference>
<dbReference type="Gene3D" id="3.30.160.60">
    <property type="entry name" value="Classic Zinc Finger"/>
    <property type="match status" value="1"/>
</dbReference>
<protein>
    <recommendedName>
        <fullName evidence="12">C2H2-type domain-containing protein</fullName>
    </recommendedName>
</protein>
<dbReference type="GO" id="GO:0006281">
    <property type="term" value="P:DNA repair"/>
    <property type="evidence" value="ECO:0007669"/>
    <property type="project" value="UniProtKB-KW"/>
</dbReference>
<evidence type="ECO:0000256" key="6">
    <source>
        <dbReference type="PROSITE-ProRule" id="PRU00042"/>
    </source>
</evidence>
<feature type="compositionally biased region" description="Low complexity" evidence="7">
    <location>
        <begin position="525"/>
        <end position="543"/>
    </location>
</feature>
<sequence length="668" mass="72697">MARLGGGLPPCGFLVSSEKAGQLPIATERRALGKKVTVVSGVRGNARALCTALTTLLGVGGSVHPKGPLHYSVEVQGEQVDRVSQALLTLGCIRGPGGAKPAPVVVERDCAYDDFLRREVASDRPDRKPRASAKAELPEPPEDAPCRAWHGRWMYCVGHCTKVMDRKGQDVWYDSLGQDADMFVAKPFGSTGATAARNGSTAFESALQKLGMSAEVGKAVESFRQEIEQEVARRAAPQPSLCAPLPRGAAHGSDKELRCEECGAVFNMKKTLQLHIAQHARDRDELRKAWAETPSAPTDVASWRRGSAGDQQREEFDYTSTAVPASVYWPDEEDISDKEAAQYLAPRSRAPVVSFMDLAVKQKVGKRRGQDKAVDCPVCNQSFLASEIEGHVEYCLTVQGSLQQELPTEEPGEELPTELLESLLDLQLPAEAADRFWSSFERLSARMSVQDAFLAALESSLWEENLTQLPHEQYGGSSGSHSAVVEQTDDWTTVPSKKGSVASNDPHSVQATRTFAPEERKPHSQSEPACQQEEQQQQLSSHGSSEEYVACPVCGESCPVGSLVEHVERCLDAPGSGTDIGHKQEEEATAATLPLEESTRKLEQKALVAPTREAASVSRWSRSSGKKAEELYVKELEKVDPLESIQERMARMKAEARARKASASKAVK</sequence>
<evidence type="ECO:0000256" key="7">
    <source>
        <dbReference type="SAM" id="MobiDB-lite"/>
    </source>
</evidence>
<dbReference type="Gene3D" id="3.30.780.10">
    <property type="entry name" value="SUI1-like domain"/>
    <property type="match status" value="1"/>
</dbReference>
<evidence type="ECO:0000256" key="4">
    <source>
        <dbReference type="ARBA" id="ARBA00022833"/>
    </source>
</evidence>
<evidence type="ECO:0008006" key="12">
    <source>
        <dbReference type="Google" id="ProtNLM"/>
    </source>
</evidence>
<keyword evidence="1" id="KW-0479">Metal-binding</keyword>
<evidence type="ECO:0000313" key="10">
    <source>
        <dbReference type="EMBL" id="CAE8608951.1"/>
    </source>
</evidence>
<dbReference type="GO" id="GO:0008270">
    <property type="term" value="F:zinc ion binding"/>
    <property type="evidence" value="ECO:0007669"/>
    <property type="project" value="UniProtKB-KW"/>
</dbReference>
<organism evidence="10 11">
    <name type="scientific">Polarella glacialis</name>
    <name type="common">Dinoflagellate</name>
    <dbReference type="NCBI Taxonomy" id="89957"/>
    <lineage>
        <taxon>Eukaryota</taxon>
        <taxon>Sar</taxon>
        <taxon>Alveolata</taxon>
        <taxon>Dinophyceae</taxon>
        <taxon>Suessiales</taxon>
        <taxon>Suessiaceae</taxon>
        <taxon>Polarella</taxon>
    </lineage>
</organism>
<dbReference type="Proteomes" id="UP000654075">
    <property type="component" value="Unassembled WGS sequence"/>
</dbReference>
<dbReference type="InterPro" id="IPR036877">
    <property type="entry name" value="SUI1_dom_sf"/>
</dbReference>
<comment type="caution">
    <text evidence="10">The sequence shown here is derived from an EMBL/GenBank/DDBJ whole genome shotgun (WGS) entry which is preliminary data.</text>
</comment>
<evidence type="ECO:0000256" key="5">
    <source>
        <dbReference type="ARBA" id="ARBA00023204"/>
    </source>
</evidence>
<evidence type="ECO:0000256" key="2">
    <source>
        <dbReference type="ARBA" id="ARBA00022763"/>
    </source>
</evidence>
<accession>A0A813F3V6</accession>
<feature type="region of interest" description="Disordered" evidence="7">
    <location>
        <begin position="514"/>
        <end position="543"/>
    </location>
</feature>
<dbReference type="GO" id="GO:0003677">
    <property type="term" value="F:DNA binding"/>
    <property type="evidence" value="ECO:0007669"/>
    <property type="project" value="InterPro"/>
</dbReference>
<gene>
    <name evidence="10" type="ORF">PGLA1383_LOCUS26780</name>
</gene>
<keyword evidence="2" id="KW-0227">DNA damage</keyword>
<dbReference type="PROSITE" id="PS50157">
    <property type="entry name" value="ZINC_FINGER_C2H2_2"/>
    <property type="match status" value="1"/>
</dbReference>
<feature type="region of interest" description="Disordered" evidence="7">
    <location>
        <begin position="121"/>
        <end position="142"/>
    </location>
</feature>
<evidence type="ECO:0000259" key="8">
    <source>
        <dbReference type="PROSITE" id="PS50157"/>
    </source>
</evidence>
<dbReference type="AlphaFoldDB" id="A0A813F3V6"/>
<evidence type="ECO:0000256" key="3">
    <source>
        <dbReference type="ARBA" id="ARBA00022771"/>
    </source>
</evidence>
<keyword evidence="4" id="KW-0862">Zinc</keyword>
<evidence type="ECO:0000259" key="9">
    <source>
        <dbReference type="PROSITE" id="PS50296"/>
    </source>
</evidence>
<keyword evidence="5" id="KW-0234">DNA repair</keyword>
<feature type="domain" description="SUI1" evidence="9">
    <location>
        <begin position="23"/>
        <end position="91"/>
    </location>
</feature>
<dbReference type="InterPro" id="IPR001950">
    <property type="entry name" value="SUI1"/>
</dbReference>
<dbReference type="OrthoDB" id="439458at2759"/>